<dbReference type="AlphaFoldDB" id="A0A1Z5K2R0"/>
<dbReference type="EMBL" id="BDSP01000150">
    <property type="protein sequence ID" value="GAX20547.1"/>
    <property type="molecule type" value="Genomic_DNA"/>
</dbReference>
<sequence>MMEEVVPLVVVLIISFVDTTKHPCPTLPMTTIKTLLVSLILVPFAQAWISIPAAHHRHSFCVSTELSLARYRPDTNQRNDDASNESTDDGVTGQGSNWLERSFPIPQEKIDAKTVMDYNLGLSGVSFGTGPLSGRMYAAMTKRSSALQQAPREMKDEILGTLRIYAMDFTAKEATKVALNQNGLEMVLQDDEQDEGMWGVVDSIQLLDENDQPIGPMYDDWEDAAKNWTPGQAFDFVVRQVPAKVRELSLEELLQALDPDGSLREEGKAMNMNLIPTTDDLQSLEDMAGENRRRVELSPQDTESVFTGYPEKRGYRVITADALRDCWQQPDRESFLDNPTVLHVMDALVSHGCLVVDLQNTNPLEGLWKTVEEVFASKDTFSPLRTATETGSSYAKVGYIEYDTMAFLETRRTSDGAMLPDELSSEQQQSLQDAFASIWDVSRNVIRIAMAASALEDEANNDDMREDDINFDPFQAADWAVEELVDHGGSRGSVSMSPHRLCRYFSPSIDAESKDDQKYKEVFGAHTDSTFITAVPVATVPGLEVYDEAAERWYRPEALLTSSHCRYVVLVPGEFLQLLTRQEILAGVHRVVVGAEQRFSAPLLLRGRPEAVWNVRRYFGPSALSSNSLLQECDGRTMEEIHASMQNSFQ</sequence>
<name>A0A1Z5K2R0_FISSO</name>
<dbReference type="SUPFAM" id="SSF51197">
    <property type="entry name" value="Clavaminate synthase-like"/>
    <property type="match status" value="1"/>
</dbReference>
<keyword evidence="3" id="KW-1185">Reference proteome</keyword>
<evidence type="ECO:0000313" key="3">
    <source>
        <dbReference type="Proteomes" id="UP000198406"/>
    </source>
</evidence>
<feature type="region of interest" description="Disordered" evidence="1">
    <location>
        <begin position="74"/>
        <end position="98"/>
    </location>
</feature>
<organism evidence="2 3">
    <name type="scientific">Fistulifera solaris</name>
    <name type="common">Oleaginous diatom</name>
    <dbReference type="NCBI Taxonomy" id="1519565"/>
    <lineage>
        <taxon>Eukaryota</taxon>
        <taxon>Sar</taxon>
        <taxon>Stramenopiles</taxon>
        <taxon>Ochrophyta</taxon>
        <taxon>Bacillariophyta</taxon>
        <taxon>Bacillariophyceae</taxon>
        <taxon>Bacillariophycidae</taxon>
        <taxon>Naviculales</taxon>
        <taxon>Naviculaceae</taxon>
        <taxon>Fistulifera</taxon>
    </lineage>
</organism>
<evidence type="ECO:0000313" key="2">
    <source>
        <dbReference type="EMBL" id="GAX20547.1"/>
    </source>
</evidence>
<dbReference type="InterPro" id="IPR027443">
    <property type="entry name" value="IPNS-like_sf"/>
</dbReference>
<dbReference type="InParanoid" id="A0A1Z5K2R0"/>
<dbReference type="Proteomes" id="UP000198406">
    <property type="component" value="Unassembled WGS sequence"/>
</dbReference>
<gene>
    <name evidence="2" type="ORF">FisN_3Hh603</name>
</gene>
<protein>
    <recommendedName>
        <fullName evidence="4">Isopenicillin N synthase-like Fe(2+) 2OG dioxygenase domain-containing protein</fullName>
    </recommendedName>
</protein>
<dbReference type="OrthoDB" id="420380at2759"/>
<proteinExistence type="predicted"/>
<dbReference type="Gene3D" id="2.60.120.330">
    <property type="entry name" value="B-lactam Antibiotic, Isopenicillin N Synthase, Chain"/>
    <property type="match status" value="1"/>
</dbReference>
<evidence type="ECO:0008006" key="4">
    <source>
        <dbReference type="Google" id="ProtNLM"/>
    </source>
</evidence>
<reference evidence="2 3" key="1">
    <citation type="journal article" date="2015" name="Plant Cell">
        <title>Oil accumulation by the oleaginous diatom Fistulifera solaris as revealed by the genome and transcriptome.</title>
        <authorList>
            <person name="Tanaka T."/>
            <person name="Maeda Y."/>
            <person name="Veluchamy A."/>
            <person name="Tanaka M."/>
            <person name="Abida H."/>
            <person name="Marechal E."/>
            <person name="Bowler C."/>
            <person name="Muto M."/>
            <person name="Sunaga Y."/>
            <person name="Tanaka M."/>
            <person name="Yoshino T."/>
            <person name="Taniguchi T."/>
            <person name="Fukuda Y."/>
            <person name="Nemoto M."/>
            <person name="Matsumoto M."/>
            <person name="Wong P.S."/>
            <person name="Aburatani S."/>
            <person name="Fujibuchi W."/>
        </authorList>
    </citation>
    <scope>NUCLEOTIDE SEQUENCE [LARGE SCALE GENOMIC DNA]</scope>
    <source>
        <strain evidence="2 3">JPCC DA0580</strain>
    </source>
</reference>
<evidence type="ECO:0000256" key="1">
    <source>
        <dbReference type="SAM" id="MobiDB-lite"/>
    </source>
</evidence>
<comment type="caution">
    <text evidence="2">The sequence shown here is derived from an EMBL/GenBank/DDBJ whole genome shotgun (WGS) entry which is preliminary data.</text>
</comment>
<accession>A0A1Z5K2R0</accession>